<proteinExistence type="predicted"/>
<evidence type="ECO:0000256" key="1">
    <source>
        <dbReference type="ARBA" id="ARBA00022801"/>
    </source>
</evidence>
<dbReference type="InterPro" id="IPR005181">
    <property type="entry name" value="SASA"/>
</dbReference>
<evidence type="ECO:0000256" key="2">
    <source>
        <dbReference type="SAM" id="SignalP"/>
    </source>
</evidence>
<reference evidence="4 5" key="1">
    <citation type="submission" date="2019-02" db="EMBL/GenBank/DDBJ databases">
        <title>Deep-cultivation of Planctomycetes and their phenomic and genomic characterization uncovers novel biology.</title>
        <authorList>
            <person name="Wiegand S."/>
            <person name="Jogler M."/>
            <person name="Boedeker C."/>
            <person name="Pinto D."/>
            <person name="Vollmers J."/>
            <person name="Rivas-Marin E."/>
            <person name="Kohn T."/>
            <person name="Peeters S.H."/>
            <person name="Heuer A."/>
            <person name="Rast P."/>
            <person name="Oberbeckmann S."/>
            <person name="Bunk B."/>
            <person name="Jeske O."/>
            <person name="Meyerdierks A."/>
            <person name="Storesund J.E."/>
            <person name="Kallscheuer N."/>
            <person name="Luecker S."/>
            <person name="Lage O.M."/>
            <person name="Pohl T."/>
            <person name="Merkel B.J."/>
            <person name="Hornburger P."/>
            <person name="Mueller R.-W."/>
            <person name="Bruemmer F."/>
            <person name="Labrenz M."/>
            <person name="Spormann A.M."/>
            <person name="Op den Camp H."/>
            <person name="Overmann J."/>
            <person name="Amann R."/>
            <person name="Jetten M.S.M."/>
            <person name="Mascher T."/>
            <person name="Medema M.H."/>
            <person name="Devos D.P."/>
            <person name="Kaster A.-K."/>
            <person name="Ovreas L."/>
            <person name="Rohde M."/>
            <person name="Galperin M.Y."/>
            <person name="Jogler C."/>
        </authorList>
    </citation>
    <scope>NUCLEOTIDE SEQUENCE [LARGE SCALE GENOMIC DNA]</scope>
    <source>
        <strain evidence="4 5">Pla163</strain>
    </source>
</reference>
<feature type="chain" id="PRO_5021730654" description="Sialate O-acetylesterase domain-containing protein" evidence="2">
    <location>
        <begin position="21"/>
        <end position="545"/>
    </location>
</feature>
<keyword evidence="5" id="KW-1185">Reference proteome</keyword>
<dbReference type="Pfam" id="PF03629">
    <property type="entry name" value="SASA"/>
    <property type="match status" value="2"/>
</dbReference>
<sequence precursor="true">MRTMLFFLLVVGTLFSSVRAEDSVTRVFIFAGQSNMVGSDSHAEHIERFPPFAGLDEPQKDVRFSYVIGREDKRRSDGWVPLAPVDGVVGPELSFARKVSSRIDAPVAIVKVAAGGTHLGGDWNPDEPTGFRMYPLLLETVRASLAELDAKGVRYRLEGLMWHQGENDMFEDGFEEAYGANLASFIACVRRDLEVPELRVYVGELCTKTVWGMDMRPHMDAIARGQKAATTADPLAQYVPTSHVAVEIGGGAGLHYHYGTLGQLEHGVNYADAYLANVGLADEPTPSLAKWPVRAGKEIELFVLAGHRNMEGERAFVQHLAELKGGRGLAAPNVKIPYRYDVGGGFRVSNGWEALAPSGPYDTFGPELSFGRTLAKKLRTPFAIAKFTHSGSQIVDWTPAGSEAEDRNLYPAFIAFVRAAIADLEERGHRVKLAGIVYHVGENDMSFHPYREAAAERLATVIERSRADLELPELTWFVSQQAPTDDESVNGIDVVARVAEMAAADPHCVHLRAFEPPPQAEQLVFDTAGVVWLGEWLAEQVLARR</sequence>
<evidence type="ECO:0000313" key="4">
    <source>
        <dbReference type="EMBL" id="QDU84656.1"/>
    </source>
</evidence>
<keyword evidence="2" id="KW-0732">Signal</keyword>
<dbReference type="GO" id="GO:0016788">
    <property type="term" value="F:hydrolase activity, acting on ester bonds"/>
    <property type="evidence" value="ECO:0007669"/>
    <property type="project" value="UniProtKB-ARBA"/>
</dbReference>
<name>A0A518CZK2_9BACT</name>
<evidence type="ECO:0000313" key="5">
    <source>
        <dbReference type="Proteomes" id="UP000319342"/>
    </source>
</evidence>
<accession>A0A518CZK2</accession>
<organism evidence="4 5">
    <name type="scientific">Rohdeia mirabilis</name>
    <dbReference type="NCBI Taxonomy" id="2528008"/>
    <lineage>
        <taxon>Bacteria</taxon>
        <taxon>Pseudomonadati</taxon>
        <taxon>Planctomycetota</taxon>
        <taxon>Planctomycetia</taxon>
        <taxon>Planctomycetia incertae sedis</taxon>
        <taxon>Rohdeia</taxon>
    </lineage>
</organism>
<keyword evidence="1" id="KW-0378">Hydrolase</keyword>
<feature type="signal peptide" evidence="2">
    <location>
        <begin position="1"/>
        <end position="20"/>
    </location>
</feature>
<feature type="domain" description="Sialate O-acetylesterase" evidence="3">
    <location>
        <begin position="25"/>
        <end position="275"/>
    </location>
</feature>
<dbReference type="PANTHER" id="PTHR31988">
    <property type="entry name" value="ESTERASE, PUTATIVE (DUF303)-RELATED"/>
    <property type="match status" value="1"/>
</dbReference>
<dbReference type="AlphaFoldDB" id="A0A518CZK2"/>
<protein>
    <recommendedName>
        <fullName evidence="3">Sialate O-acetylesterase domain-containing protein</fullName>
    </recommendedName>
</protein>
<dbReference type="Proteomes" id="UP000319342">
    <property type="component" value="Chromosome"/>
</dbReference>
<dbReference type="InterPro" id="IPR052940">
    <property type="entry name" value="Carb_Esterase_6"/>
</dbReference>
<dbReference type="EMBL" id="CP036290">
    <property type="protein sequence ID" value="QDU84656.1"/>
    <property type="molecule type" value="Genomic_DNA"/>
</dbReference>
<dbReference type="SUPFAM" id="SSF52266">
    <property type="entry name" value="SGNH hydrolase"/>
    <property type="match status" value="2"/>
</dbReference>
<dbReference type="InterPro" id="IPR036514">
    <property type="entry name" value="SGNH_hydro_sf"/>
</dbReference>
<gene>
    <name evidence="4" type="ORF">Pla163_17680</name>
</gene>
<dbReference type="Gene3D" id="3.40.50.1110">
    <property type="entry name" value="SGNH hydrolase"/>
    <property type="match status" value="2"/>
</dbReference>
<dbReference type="OrthoDB" id="9795554at2"/>
<dbReference type="PANTHER" id="PTHR31988:SF19">
    <property type="entry name" value="9-O-ACETYL-N-ACETYLNEURAMINIC ACID DEACETYLASE-RELATED"/>
    <property type="match status" value="1"/>
</dbReference>
<feature type="domain" description="Sialate O-acetylesterase" evidence="3">
    <location>
        <begin position="300"/>
        <end position="542"/>
    </location>
</feature>
<evidence type="ECO:0000259" key="3">
    <source>
        <dbReference type="Pfam" id="PF03629"/>
    </source>
</evidence>
<dbReference type="RefSeq" id="WP_145186585.1">
    <property type="nucleotide sequence ID" value="NZ_CP036290.1"/>
</dbReference>